<evidence type="ECO:0000256" key="1">
    <source>
        <dbReference type="SAM" id="MobiDB-lite"/>
    </source>
</evidence>
<dbReference type="AlphaFoldDB" id="A0A5C6TI55"/>
<dbReference type="Proteomes" id="UP000321331">
    <property type="component" value="Unassembled WGS sequence"/>
</dbReference>
<gene>
    <name evidence="2" type="ORF">FocTR4_00005141</name>
</gene>
<sequence>MSQCQTSAPERYKSNSRPSETSRALIKVPRSELEKSSWAMSIAHSLFASSDTLNLTRWGLVIICVVRCGIHRSCLSIRSLAPRHIRSLFLLPFLFFIHVPWRPCPGAAAARFPVEGPARLDHQFCLERDELRLCCDAHPCRCFSLETLPIAANKRPTML</sequence>
<comment type="caution">
    <text evidence="2">The sequence shown here is derived from an EMBL/GenBank/DDBJ whole genome shotgun (WGS) entry which is preliminary data.</text>
</comment>
<feature type="region of interest" description="Disordered" evidence="1">
    <location>
        <begin position="1"/>
        <end position="22"/>
    </location>
</feature>
<protein>
    <submittedName>
        <fullName evidence="2">Uncharacterized protein</fullName>
    </submittedName>
</protein>
<evidence type="ECO:0000313" key="3">
    <source>
        <dbReference type="Proteomes" id="UP000321331"/>
    </source>
</evidence>
<accession>A0A5C6TI55</accession>
<organism evidence="2 3">
    <name type="scientific">Fusarium oxysporum f. sp. cubense</name>
    <dbReference type="NCBI Taxonomy" id="61366"/>
    <lineage>
        <taxon>Eukaryota</taxon>
        <taxon>Fungi</taxon>
        <taxon>Dikarya</taxon>
        <taxon>Ascomycota</taxon>
        <taxon>Pezizomycotina</taxon>
        <taxon>Sordariomycetes</taxon>
        <taxon>Hypocreomycetidae</taxon>
        <taxon>Hypocreales</taxon>
        <taxon>Nectriaceae</taxon>
        <taxon>Fusarium</taxon>
        <taxon>Fusarium oxysporum species complex</taxon>
    </lineage>
</organism>
<reference evidence="2 3" key="1">
    <citation type="submission" date="2019-07" db="EMBL/GenBank/DDBJ databases">
        <title>The First High-Quality Draft Genome Sequence of the Causal Agent of the Current Panama Disease Epidemic.</title>
        <authorList>
            <person name="Warmington R.J."/>
            <person name="Kay W."/>
            <person name="Jeffries A."/>
            <person name="Bebber D."/>
            <person name="Moore K."/>
            <person name="Studholme D.J."/>
        </authorList>
    </citation>
    <scope>NUCLEOTIDE SEQUENCE [LARGE SCALE GENOMIC DNA]</scope>
    <source>
        <strain evidence="2 3">TR4</strain>
    </source>
</reference>
<name>A0A5C6TI55_FUSOC</name>
<evidence type="ECO:0000313" key="2">
    <source>
        <dbReference type="EMBL" id="TXC10069.1"/>
    </source>
</evidence>
<proteinExistence type="predicted"/>
<dbReference type="EMBL" id="VMNF01000004">
    <property type="protein sequence ID" value="TXC10069.1"/>
    <property type="molecule type" value="Genomic_DNA"/>
</dbReference>